<accession>A0A250X689</accession>
<keyword evidence="1" id="KW-0547">Nucleotide-binding</keyword>
<dbReference type="PANTHER" id="PTHR24346">
    <property type="entry name" value="MAP/MICROTUBULE AFFINITY-REGULATING KINASE"/>
    <property type="match status" value="1"/>
</dbReference>
<evidence type="ECO:0000256" key="1">
    <source>
        <dbReference type="ARBA" id="ARBA00022741"/>
    </source>
</evidence>
<dbReference type="AlphaFoldDB" id="A0A250X689"/>
<dbReference type="STRING" id="1157962.A0A250X689"/>
<dbReference type="SMART" id="SM00220">
    <property type="entry name" value="S_TKc"/>
    <property type="match status" value="1"/>
</dbReference>
<sequence length="440" mass="49881">MGQADSKVTQSRTVIPPKHSSGQRILNSNVNKEESSKEAVQVEGTYLGAYRVLNLLGAGSEGEAYLVEDADGKNWALKVIKLPLPKKYVESMFHEIQIQAELGEGHNNIIAAEELILTSHYLGLVIEWAPGGTLTDLVTTKHDECQGVGLLMPEDEVRYLFKQIVNAVDYMHKNQVAHRDIKLDNTLLSPPYPPYQHNPPYIKLCDFGFAREWGANAHFSTVIGTPDYMAPQVLQADGAKIQYDGAKADVWAMGVLLCVMLIGKFPFEGDTVSMVSIPDPMKQVWLQQSKRKWNENALLKDQIPYMSAEAFHLLDRMFDLDETSRIDINGIKSHPWFKAKMRPHLEEAIAKMEEEQRENERRVAEGAFSNQMRDEAVKNLIRMASSPEIRELAAEPIKPNIKFEIISRIRLRTMMAAYPKFDRKSMHAMLSRHKDRLHAS</sequence>
<feature type="compositionally biased region" description="Polar residues" evidence="3">
    <location>
        <begin position="1"/>
        <end position="13"/>
    </location>
</feature>
<dbReference type="PROSITE" id="PS50011">
    <property type="entry name" value="PROTEIN_KINASE_DOM"/>
    <property type="match status" value="1"/>
</dbReference>
<dbReference type="Pfam" id="PF00069">
    <property type="entry name" value="Pkinase"/>
    <property type="match status" value="1"/>
</dbReference>
<dbReference type="PANTHER" id="PTHR24346:SF92">
    <property type="entry name" value="SNF1-RELATED PROTEIN KINASE 2.6"/>
    <property type="match status" value="1"/>
</dbReference>
<dbReference type="InterPro" id="IPR000719">
    <property type="entry name" value="Prot_kinase_dom"/>
</dbReference>
<dbReference type="GO" id="GO:0005737">
    <property type="term" value="C:cytoplasm"/>
    <property type="evidence" value="ECO:0007669"/>
    <property type="project" value="TreeGrafter"/>
</dbReference>
<organism evidence="5 6">
    <name type="scientific">Chlamydomonas eustigma</name>
    <dbReference type="NCBI Taxonomy" id="1157962"/>
    <lineage>
        <taxon>Eukaryota</taxon>
        <taxon>Viridiplantae</taxon>
        <taxon>Chlorophyta</taxon>
        <taxon>core chlorophytes</taxon>
        <taxon>Chlorophyceae</taxon>
        <taxon>CS clade</taxon>
        <taxon>Chlamydomonadales</taxon>
        <taxon>Chlamydomonadaceae</taxon>
        <taxon>Chlamydomonas</taxon>
    </lineage>
</organism>
<dbReference type="SUPFAM" id="SSF56112">
    <property type="entry name" value="Protein kinase-like (PK-like)"/>
    <property type="match status" value="1"/>
</dbReference>
<dbReference type="PROSITE" id="PS00108">
    <property type="entry name" value="PROTEIN_KINASE_ST"/>
    <property type="match status" value="1"/>
</dbReference>
<feature type="domain" description="Protein kinase" evidence="4">
    <location>
        <begin position="50"/>
        <end position="337"/>
    </location>
</feature>
<evidence type="ECO:0000259" key="4">
    <source>
        <dbReference type="PROSITE" id="PS50011"/>
    </source>
</evidence>
<keyword evidence="2" id="KW-0067">ATP-binding</keyword>
<dbReference type="GO" id="GO:0005524">
    <property type="term" value="F:ATP binding"/>
    <property type="evidence" value="ECO:0007669"/>
    <property type="project" value="UniProtKB-KW"/>
</dbReference>
<dbReference type="Proteomes" id="UP000232323">
    <property type="component" value="Unassembled WGS sequence"/>
</dbReference>
<feature type="region of interest" description="Disordered" evidence="3">
    <location>
        <begin position="1"/>
        <end position="37"/>
    </location>
</feature>
<feature type="compositionally biased region" description="Polar residues" evidence="3">
    <location>
        <begin position="20"/>
        <end position="30"/>
    </location>
</feature>
<dbReference type="GO" id="GO:0004674">
    <property type="term" value="F:protein serine/threonine kinase activity"/>
    <property type="evidence" value="ECO:0007669"/>
    <property type="project" value="TreeGrafter"/>
</dbReference>
<dbReference type="InterPro" id="IPR008271">
    <property type="entry name" value="Ser/Thr_kinase_AS"/>
</dbReference>
<comment type="caution">
    <text evidence="5">The sequence shown here is derived from an EMBL/GenBank/DDBJ whole genome shotgun (WGS) entry which is preliminary data.</text>
</comment>
<name>A0A250X689_9CHLO</name>
<proteinExistence type="predicted"/>
<dbReference type="OrthoDB" id="528861at2759"/>
<evidence type="ECO:0000313" key="5">
    <source>
        <dbReference type="EMBL" id="GAX78593.1"/>
    </source>
</evidence>
<protein>
    <recommendedName>
        <fullName evidence="4">Protein kinase domain-containing protein</fullName>
    </recommendedName>
</protein>
<gene>
    <name evidence="5" type="ORF">CEUSTIGMA_g6032.t1</name>
</gene>
<evidence type="ECO:0000313" key="6">
    <source>
        <dbReference type="Proteomes" id="UP000232323"/>
    </source>
</evidence>
<evidence type="ECO:0000256" key="2">
    <source>
        <dbReference type="ARBA" id="ARBA00022840"/>
    </source>
</evidence>
<keyword evidence="6" id="KW-1185">Reference proteome</keyword>
<evidence type="ECO:0000256" key="3">
    <source>
        <dbReference type="SAM" id="MobiDB-lite"/>
    </source>
</evidence>
<dbReference type="GO" id="GO:0035556">
    <property type="term" value="P:intracellular signal transduction"/>
    <property type="evidence" value="ECO:0007669"/>
    <property type="project" value="TreeGrafter"/>
</dbReference>
<dbReference type="Gene3D" id="1.10.510.10">
    <property type="entry name" value="Transferase(Phosphotransferase) domain 1"/>
    <property type="match status" value="1"/>
</dbReference>
<dbReference type="InterPro" id="IPR011009">
    <property type="entry name" value="Kinase-like_dom_sf"/>
</dbReference>
<dbReference type="EMBL" id="BEGY01000033">
    <property type="protein sequence ID" value="GAX78593.1"/>
    <property type="molecule type" value="Genomic_DNA"/>
</dbReference>
<reference evidence="5 6" key="1">
    <citation type="submission" date="2017-08" db="EMBL/GenBank/DDBJ databases">
        <title>Acidophilic green algal genome provides insights into adaptation to an acidic environment.</title>
        <authorList>
            <person name="Hirooka S."/>
            <person name="Hirose Y."/>
            <person name="Kanesaki Y."/>
            <person name="Higuchi S."/>
            <person name="Fujiwara T."/>
            <person name="Onuma R."/>
            <person name="Era A."/>
            <person name="Ohbayashi R."/>
            <person name="Uzuka A."/>
            <person name="Nozaki H."/>
            <person name="Yoshikawa H."/>
            <person name="Miyagishima S.Y."/>
        </authorList>
    </citation>
    <scope>NUCLEOTIDE SEQUENCE [LARGE SCALE GENOMIC DNA]</scope>
    <source>
        <strain evidence="5 6">NIES-2499</strain>
    </source>
</reference>